<dbReference type="InterPro" id="IPR037396">
    <property type="entry name" value="FMN_HAD"/>
</dbReference>
<dbReference type="AlphaFoldDB" id="A0A9Q8QF96"/>
<dbReference type="PROSITE" id="PS00557">
    <property type="entry name" value="FMN_HYDROXY_ACID_DH_1"/>
    <property type="match status" value="1"/>
</dbReference>
<gene>
    <name evidence="4" type="ORF">JDV02_004745</name>
</gene>
<keyword evidence="5" id="KW-1185">Reference proteome</keyword>
<dbReference type="PANTHER" id="PTHR10578:SF140">
    <property type="entry name" value="FMN HYDROXY ACID DEHYDROGENASE DOMAIN-CONTAINING PROTEIN"/>
    <property type="match status" value="1"/>
</dbReference>
<dbReference type="PANTHER" id="PTHR10578">
    <property type="entry name" value="S -2-HYDROXY-ACID OXIDASE-RELATED"/>
    <property type="match status" value="1"/>
</dbReference>
<dbReference type="InterPro" id="IPR013785">
    <property type="entry name" value="Aldolase_TIM"/>
</dbReference>
<evidence type="ECO:0000313" key="5">
    <source>
        <dbReference type="Proteomes" id="UP000829364"/>
    </source>
</evidence>
<protein>
    <submittedName>
        <fullName evidence="4">L-lactate dehydrogenase (Cytochrome)</fullName>
        <ecNumber evidence="4">1.1.2.3</ecNumber>
    </submittedName>
</protein>
<dbReference type="SUPFAM" id="SSF51395">
    <property type="entry name" value="FMN-linked oxidoreductases"/>
    <property type="match status" value="1"/>
</dbReference>
<evidence type="ECO:0000256" key="1">
    <source>
        <dbReference type="ARBA" id="ARBA00001917"/>
    </source>
</evidence>
<evidence type="ECO:0000256" key="2">
    <source>
        <dbReference type="ARBA" id="ARBA00023002"/>
    </source>
</evidence>
<reference evidence="4" key="1">
    <citation type="submission" date="2021-11" db="EMBL/GenBank/DDBJ databases">
        <title>Purpureocillium_takamizusanense_genome.</title>
        <authorList>
            <person name="Nguyen N.-H."/>
        </authorList>
    </citation>
    <scope>NUCLEOTIDE SEQUENCE</scope>
    <source>
        <strain evidence="4">PT3</strain>
    </source>
</reference>
<sequence length="257" mass="28252">MAHPDAEINFVKAAAKENILYMPALFATRTIEEIAAEKAEGQVTFQQLYLSAENDTETEELIRRTEESGAKAIVFTVDSAADGNRHRAARYDVGSADSSYSSFTWEYYDKLVKMTKLPVILKGIGSLADAELAAKHNVPAIILSNHGGRQLDGAPTSLEVAIEIHQKNRDLFTKMEIFADGGVRYGSDVLKLLALGVKAVGLGRPFMYANIYGQEGGERLIQQLKKEIALDAGNLGCPDLRKINEDFVDWTPKQCVN</sequence>
<dbReference type="Gene3D" id="3.20.20.70">
    <property type="entry name" value="Aldolase class I"/>
    <property type="match status" value="2"/>
</dbReference>
<comment type="cofactor">
    <cofactor evidence="1">
        <name>FMN</name>
        <dbReference type="ChEBI" id="CHEBI:58210"/>
    </cofactor>
</comment>
<dbReference type="GO" id="GO:0004460">
    <property type="term" value="F:L-lactate dehydrogenase (cytochrome) activity"/>
    <property type="evidence" value="ECO:0007669"/>
    <property type="project" value="UniProtKB-EC"/>
</dbReference>
<name>A0A9Q8QF96_9HYPO</name>
<dbReference type="Proteomes" id="UP000829364">
    <property type="component" value="Chromosome 4"/>
</dbReference>
<evidence type="ECO:0000313" key="4">
    <source>
        <dbReference type="EMBL" id="UNI18478.1"/>
    </source>
</evidence>
<dbReference type="EC" id="1.1.2.3" evidence="4"/>
<dbReference type="EMBL" id="CP086357">
    <property type="protein sequence ID" value="UNI18478.1"/>
    <property type="molecule type" value="Genomic_DNA"/>
</dbReference>
<dbReference type="PROSITE" id="PS51349">
    <property type="entry name" value="FMN_HYDROXY_ACID_DH_2"/>
    <property type="match status" value="1"/>
</dbReference>
<dbReference type="InterPro" id="IPR000262">
    <property type="entry name" value="FMN-dep_DH"/>
</dbReference>
<dbReference type="GeneID" id="72066696"/>
<keyword evidence="2 4" id="KW-0560">Oxidoreductase</keyword>
<dbReference type="RefSeq" id="XP_047841959.1">
    <property type="nucleotide sequence ID" value="XM_047985979.1"/>
</dbReference>
<dbReference type="KEGG" id="ptkz:JDV02_004745"/>
<evidence type="ECO:0000259" key="3">
    <source>
        <dbReference type="PROSITE" id="PS51349"/>
    </source>
</evidence>
<organism evidence="4 5">
    <name type="scientific">Purpureocillium takamizusanense</name>
    <dbReference type="NCBI Taxonomy" id="2060973"/>
    <lineage>
        <taxon>Eukaryota</taxon>
        <taxon>Fungi</taxon>
        <taxon>Dikarya</taxon>
        <taxon>Ascomycota</taxon>
        <taxon>Pezizomycotina</taxon>
        <taxon>Sordariomycetes</taxon>
        <taxon>Hypocreomycetidae</taxon>
        <taxon>Hypocreales</taxon>
        <taxon>Ophiocordycipitaceae</taxon>
        <taxon>Purpureocillium</taxon>
    </lineage>
</organism>
<dbReference type="OrthoDB" id="1925334at2759"/>
<dbReference type="InterPro" id="IPR008259">
    <property type="entry name" value="FMN_hydac_DH_AS"/>
</dbReference>
<dbReference type="Pfam" id="PF01070">
    <property type="entry name" value="FMN_dh"/>
    <property type="match status" value="2"/>
</dbReference>
<accession>A0A9Q8QF96</accession>
<feature type="domain" description="FMN hydroxy acid dehydrogenase" evidence="3">
    <location>
        <begin position="1"/>
        <end position="253"/>
    </location>
</feature>
<proteinExistence type="predicted"/>